<feature type="compositionally biased region" description="Polar residues" evidence="10">
    <location>
        <begin position="26"/>
        <end position="37"/>
    </location>
</feature>
<dbReference type="PANTHER" id="PTHR21064">
    <property type="entry name" value="AMINOGLYCOSIDE PHOSPHOTRANSFERASE DOMAIN-CONTAINING PROTEIN-RELATED"/>
    <property type="match status" value="1"/>
</dbReference>
<proteinExistence type="evidence at transcript level"/>
<dbReference type="KEGG" id="mde:101898827"/>
<keyword evidence="4 12" id="KW-0808">Transferase</keyword>
<dbReference type="InterPro" id="IPR050249">
    <property type="entry name" value="Pseudomonas-type_ThrB"/>
</dbReference>
<feature type="compositionally biased region" description="Polar residues" evidence="10">
    <location>
        <begin position="49"/>
        <end position="61"/>
    </location>
</feature>
<dbReference type="OrthoDB" id="9973935at2759"/>
<evidence type="ECO:0000313" key="14">
    <source>
        <dbReference type="Proteomes" id="UP001652621"/>
    </source>
</evidence>
<evidence type="ECO:0000256" key="5">
    <source>
        <dbReference type="ARBA" id="ARBA00022777"/>
    </source>
</evidence>
<dbReference type="STRING" id="7370.T1PHJ4"/>
<dbReference type="VEuPathDB" id="VectorBase:MDOA005087"/>
<reference evidence="15 16" key="3">
    <citation type="submission" date="2025-04" db="UniProtKB">
        <authorList>
            <consortium name="RefSeq"/>
        </authorList>
    </citation>
    <scope>IDENTIFICATION</scope>
    <source>
        <strain evidence="15 16">Aabys</strain>
    </source>
</reference>
<dbReference type="Proteomes" id="UP001652621">
    <property type="component" value="Unplaced"/>
</dbReference>
<keyword evidence="3" id="KW-0963">Cytoplasm</keyword>
<evidence type="ECO:0000256" key="1">
    <source>
        <dbReference type="ARBA" id="ARBA00004496"/>
    </source>
</evidence>
<evidence type="ECO:0000256" key="9">
    <source>
        <dbReference type="ARBA" id="ARBA00040505"/>
    </source>
</evidence>
<dbReference type="PANTHER" id="PTHR21064:SF1">
    <property type="entry name" value="HYDROXYLYSINE KINASE"/>
    <property type="match status" value="1"/>
</dbReference>
<comment type="similarity">
    <text evidence="2">Belongs to the aminoglycoside phosphotransferase family.</text>
</comment>
<dbReference type="SUPFAM" id="SSF56112">
    <property type="entry name" value="Protein kinase-like (PK-like)"/>
    <property type="match status" value="1"/>
</dbReference>
<dbReference type="EC" id="2.7.1.81" evidence="8"/>
<sequence>MDDTWNNVELTSISRRKSYTLNHSYDSSSKYSAFNNNENEKPSQDEEPSSTAQTVNGTDQKCLQPGSDIKPNVANEQVESLLRRLFGITIGEMKELLAYDDRNYFIKEDPNIKNPLIVSHCPHGYVLKILNALDSKKEDFVDAQNQLMLYLSKYIECPRPVANVNAKLYSVENINGTQHIVRLLEFVPGKMFHEVPTTNYLLYQSGEYLAKMVKALKNFQHEAYDSHTSTWQLQSVPQIKKFLYVLEDHSRKALVEEVMEAFEKTVLSKLDTFEMQIIHGDFNEQNIIVEPCANGQDYKIKAVIDFGDTNKSPILFEIGIALTYMLLQAKSLESGGVFLAGFETILPLNAETKSYLKYCVAARLAQSLVMGAYTHSLHPSNEYVLVTQEQGWKLIEELWREKWETIDDIWKTSCDNYLQSSVK</sequence>
<evidence type="ECO:0000313" key="13">
    <source>
        <dbReference type="EnsemblMetazoa" id="MDOA005087-PA"/>
    </source>
</evidence>
<evidence type="ECO:0000313" key="12">
    <source>
        <dbReference type="EMBL" id="AFP62219.1"/>
    </source>
</evidence>
<dbReference type="AlphaFoldDB" id="T1PHJ4"/>
<dbReference type="EMBL" id="KA647590">
    <property type="protein sequence ID" value="AFP62219.1"/>
    <property type="molecule type" value="mRNA"/>
</dbReference>
<evidence type="ECO:0000256" key="8">
    <source>
        <dbReference type="ARBA" id="ARBA00038873"/>
    </source>
</evidence>
<dbReference type="FunFam" id="3.90.1200.10:FF:000007">
    <property type="entry name" value="hydroxylysine kinase isoform X1"/>
    <property type="match status" value="1"/>
</dbReference>
<feature type="domain" description="Aminoglycoside phosphotransferase" evidence="11">
    <location>
        <begin position="100"/>
        <end position="324"/>
    </location>
</feature>
<evidence type="ECO:0000256" key="10">
    <source>
        <dbReference type="SAM" id="MobiDB-lite"/>
    </source>
</evidence>
<dbReference type="Gene3D" id="3.90.1200.10">
    <property type="match status" value="1"/>
</dbReference>
<dbReference type="InterPro" id="IPR002575">
    <property type="entry name" value="Aminoglycoside_PTrfase"/>
</dbReference>
<keyword evidence="5 15" id="KW-0418">Kinase</keyword>
<reference evidence="13" key="2">
    <citation type="submission" date="2020-05" db="UniProtKB">
        <authorList>
            <consortium name="EnsemblMetazoa"/>
        </authorList>
    </citation>
    <scope>IDENTIFICATION</scope>
    <source>
        <strain evidence="13">Aabys</strain>
    </source>
</reference>
<reference evidence="12" key="1">
    <citation type="submission" date="2012-08" db="EMBL/GenBank/DDBJ databases">
        <title>Transcriptome of adult Musca domestica launches a platform for comparative house fly gene expression and characterization of differential gene expression among resistant and susceptible house flies.</title>
        <authorList>
            <person name="Liu N."/>
            <person name="Zhang L."/>
            <person name="Li M."/>
            <person name="Reid W."/>
        </authorList>
    </citation>
    <scope>NUCLEOTIDE SEQUENCE</scope>
    <source>
        <strain evidence="12">ALHF</strain>
        <tissue evidence="12">Whole body</tissue>
    </source>
</reference>
<feature type="region of interest" description="Disordered" evidence="10">
    <location>
        <begin position="26"/>
        <end position="70"/>
    </location>
</feature>
<dbReference type="EnsemblMetazoa" id="MDOA005087-RA">
    <property type="protein sequence ID" value="MDOA005087-PA"/>
    <property type="gene ID" value="MDOA005087"/>
</dbReference>
<evidence type="ECO:0000256" key="6">
    <source>
        <dbReference type="ARBA" id="ARBA00036820"/>
    </source>
</evidence>
<dbReference type="InterPro" id="IPR011009">
    <property type="entry name" value="Kinase-like_dom_sf"/>
</dbReference>
<evidence type="ECO:0000256" key="3">
    <source>
        <dbReference type="ARBA" id="ARBA00022490"/>
    </source>
</evidence>
<dbReference type="Pfam" id="PF01636">
    <property type="entry name" value="APH"/>
    <property type="match status" value="1"/>
</dbReference>
<evidence type="ECO:0000259" key="11">
    <source>
        <dbReference type="Pfam" id="PF01636"/>
    </source>
</evidence>
<gene>
    <name evidence="13" type="primary">101898827</name>
    <name evidence="15 16" type="synonym">LOC101898827</name>
</gene>
<dbReference type="GO" id="GO:0005737">
    <property type="term" value="C:cytoplasm"/>
    <property type="evidence" value="ECO:0007669"/>
    <property type="project" value="UniProtKB-SubCell"/>
</dbReference>
<dbReference type="FunFam" id="3.30.200.20:FF:000549">
    <property type="entry name" value="hydroxylysine kinase"/>
    <property type="match status" value="1"/>
</dbReference>
<dbReference type="GeneID" id="101898827"/>
<name>T1PHJ4_MUSDO</name>
<dbReference type="VEuPathDB" id="VectorBase:MDOMA2_015653"/>
<evidence type="ECO:0000256" key="7">
    <source>
        <dbReference type="ARBA" id="ARBA00037368"/>
    </source>
</evidence>
<evidence type="ECO:0000313" key="15">
    <source>
        <dbReference type="RefSeq" id="XP_005182629.1"/>
    </source>
</evidence>
<comment type="catalytic activity">
    <reaction evidence="6">
        <text>(5R)-5-hydroxy-L-lysine + GTP = (5R)-5-phosphooxy-L-lysine + GDP + H(+)</text>
        <dbReference type="Rhea" id="RHEA:19049"/>
        <dbReference type="ChEBI" id="CHEBI:15378"/>
        <dbReference type="ChEBI" id="CHEBI:37565"/>
        <dbReference type="ChEBI" id="CHEBI:57882"/>
        <dbReference type="ChEBI" id="CHEBI:58189"/>
        <dbReference type="ChEBI" id="CHEBI:58357"/>
        <dbReference type="EC" id="2.7.1.81"/>
    </reaction>
</comment>
<dbReference type="GO" id="GO:0047992">
    <property type="term" value="F:hydroxylysine kinase activity"/>
    <property type="evidence" value="ECO:0007669"/>
    <property type="project" value="UniProtKB-EC"/>
</dbReference>
<protein>
    <recommendedName>
        <fullName evidence="9">Hydroxylysine kinase</fullName>
        <ecNumber evidence="8">2.7.1.81</ecNumber>
    </recommendedName>
</protein>
<organism evidence="12">
    <name type="scientific">Musca domestica</name>
    <name type="common">House fly</name>
    <dbReference type="NCBI Taxonomy" id="7370"/>
    <lineage>
        <taxon>Eukaryota</taxon>
        <taxon>Metazoa</taxon>
        <taxon>Ecdysozoa</taxon>
        <taxon>Arthropoda</taxon>
        <taxon>Hexapoda</taxon>
        <taxon>Insecta</taxon>
        <taxon>Pterygota</taxon>
        <taxon>Neoptera</taxon>
        <taxon>Endopterygota</taxon>
        <taxon>Diptera</taxon>
        <taxon>Brachycera</taxon>
        <taxon>Muscomorpha</taxon>
        <taxon>Muscoidea</taxon>
        <taxon>Muscidae</taxon>
        <taxon>Musca</taxon>
    </lineage>
</organism>
<dbReference type="EnsemblMetazoa" id="MDOA005087-RC">
    <property type="protein sequence ID" value="MDOA005087-PC"/>
    <property type="gene ID" value="MDOA005087"/>
</dbReference>
<comment type="subcellular location">
    <subcellularLocation>
        <location evidence="1">Cytoplasm</location>
    </subcellularLocation>
</comment>
<evidence type="ECO:0000256" key="2">
    <source>
        <dbReference type="ARBA" id="ARBA00006219"/>
    </source>
</evidence>
<dbReference type="eggNOG" id="ENOG502QT7T">
    <property type="taxonomic scope" value="Eukaryota"/>
</dbReference>
<dbReference type="RefSeq" id="XP_005182629.1">
    <property type="nucleotide sequence ID" value="XM_005182572.3"/>
</dbReference>
<dbReference type="RefSeq" id="XP_005182631.1">
    <property type="nucleotide sequence ID" value="XM_005182574.3"/>
</dbReference>
<keyword evidence="14" id="KW-1185">Reference proteome</keyword>
<evidence type="ECO:0000313" key="16">
    <source>
        <dbReference type="RefSeq" id="XP_005182631.1"/>
    </source>
</evidence>
<comment type="function">
    <text evidence="7">Catalyzes the GTP-dependent phosphorylation of 5-hydroxy-L-lysine.</text>
</comment>
<evidence type="ECO:0000256" key="4">
    <source>
        <dbReference type="ARBA" id="ARBA00022679"/>
    </source>
</evidence>
<accession>T1PHJ4</accession>